<feature type="region of interest" description="Disordered" evidence="4">
    <location>
        <begin position="290"/>
        <end position="310"/>
    </location>
</feature>
<keyword evidence="2" id="KW-0805">Transcription regulation</keyword>
<keyword evidence="7" id="KW-1185">Reference proteome</keyword>
<reference evidence="6 7" key="1">
    <citation type="submission" date="2024-03" db="EMBL/GenBank/DDBJ databases">
        <title>The Acrasis kona genome and developmental transcriptomes reveal deep origins of eukaryotic multicellular pathways.</title>
        <authorList>
            <person name="Sheikh S."/>
            <person name="Fu C.-J."/>
            <person name="Brown M.W."/>
            <person name="Baldauf S.L."/>
        </authorList>
    </citation>
    <scope>NUCLEOTIDE SEQUENCE [LARGE SCALE GENOMIC DNA]</scope>
    <source>
        <strain evidence="6 7">ATCC MYA-3509</strain>
    </source>
</reference>
<dbReference type="InterPro" id="IPR017919">
    <property type="entry name" value="TFIIE/TFIIEa_HTH"/>
</dbReference>
<dbReference type="Pfam" id="PF02002">
    <property type="entry name" value="TFIIE_alpha"/>
    <property type="match status" value="1"/>
</dbReference>
<accession>A0AAW2YVP9</accession>
<evidence type="ECO:0000256" key="3">
    <source>
        <dbReference type="ARBA" id="ARBA00023163"/>
    </source>
</evidence>
<dbReference type="PANTHER" id="PTHR13097:SF7">
    <property type="entry name" value="GENERAL TRANSCRIPTION FACTOR IIE SUBUNIT 1"/>
    <property type="match status" value="1"/>
</dbReference>
<proteinExistence type="inferred from homology"/>
<dbReference type="InterPro" id="IPR002853">
    <property type="entry name" value="TFIIE_asu"/>
</dbReference>
<evidence type="ECO:0000313" key="6">
    <source>
        <dbReference type="EMBL" id="KAL0481006.1"/>
    </source>
</evidence>
<dbReference type="InterPro" id="IPR013083">
    <property type="entry name" value="Znf_RING/FYVE/PHD"/>
</dbReference>
<dbReference type="InterPro" id="IPR039997">
    <property type="entry name" value="TFE"/>
</dbReference>
<sequence length="439" mass="50088">MDTNDFEIDDTVTEFTRPPQVMIRLVKLVMRAFYEQEHIIIMDSLLKWGPMTDAELSKRLNLLPKFVKSKLTELKSEYMLQNKIEVKKKSSKQTIETVTWSLDLKLFVDTVKYRLYKLKQEVVIQQQTHEEYQCKNEACGMQYNAYDIVKISDFYTGTATCEHCGGEVEETQQIGSTGSGGDTLEGRVDKDLRKIFELLTLTENYAIPLSTKDDPFSVRTKEEAIEENARLTKQIHLMNSMGAHARSSSSSSAGSLGGSGTGSNAMGARSINNDLSLNVVIEDEDAKNKTISAEEHAAKNKKRKQDKMKQQLPHFLQKKNDENDYLQAVGVHTNNASEENQDQDEDDTLTTKKDIKFDEQAYAELQDYVGRTKENVIEDTVVDNVQEERTFETSADSDIVVSVSGVMKNINEITQEDKDRMTKEEYDTYMSYIYNEDDY</sequence>
<evidence type="ECO:0000256" key="2">
    <source>
        <dbReference type="ARBA" id="ARBA00023015"/>
    </source>
</evidence>
<feature type="region of interest" description="Disordered" evidence="4">
    <location>
        <begin position="241"/>
        <end position="267"/>
    </location>
</feature>
<feature type="compositionally biased region" description="Low complexity" evidence="4">
    <location>
        <begin position="241"/>
        <end position="254"/>
    </location>
</feature>
<dbReference type="InterPro" id="IPR024550">
    <property type="entry name" value="TFIIEa/SarR/Rpc3_HTH_dom"/>
</dbReference>
<protein>
    <submittedName>
        <fullName evidence="6">Transcription initiation factor TFIIE subunit alpha</fullName>
    </submittedName>
</protein>
<gene>
    <name evidence="6" type="ORF">AKO1_013664</name>
</gene>
<evidence type="ECO:0000256" key="4">
    <source>
        <dbReference type="SAM" id="MobiDB-lite"/>
    </source>
</evidence>
<dbReference type="GO" id="GO:0005673">
    <property type="term" value="C:transcription factor TFIIE complex"/>
    <property type="evidence" value="ECO:0007669"/>
    <property type="project" value="TreeGrafter"/>
</dbReference>
<dbReference type="EMBL" id="JAOPGA020000710">
    <property type="protein sequence ID" value="KAL0481006.1"/>
    <property type="molecule type" value="Genomic_DNA"/>
</dbReference>
<comment type="caution">
    <text evidence="6">The sequence shown here is derived from an EMBL/GenBank/DDBJ whole genome shotgun (WGS) entry which is preliminary data.</text>
</comment>
<dbReference type="AlphaFoldDB" id="A0AAW2YVP9"/>
<evidence type="ECO:0000313" key="7">
    <source>
        <dbReference type="Proteomes" id="UP001431209"/>
    </source>
</evidence>
<evidence type="ECO:0000256" key="1">
    <source>
        <dbReference type="ARBA" id="ARBA00008947"/>
    </source>
</evidence>
<dbReference type="PANTHER" id="PTHR13097">
    <property type="entry name" value="TRANSCRIPTION INITIATION FACTOR IIE, ALPHA SUBUNIT"/>
    <property type="match status" value="1"/>
</dbReference>
<dbReference type="SMART" id="SM00531">
    <property type="entry name" value="TFIIE"/>
    <property type="match status" value="1"/>
</dbReference>
<comment type="similarity">
    <text evidence="1">Belongs to the TFIIE alpha subunit family.</text>
</comment>
<dbReference type="GO" id="GO:0006367">
    <property type="term" value="P:transcription initiation at RNA polymerase II promoter"/>
    <property type="evidence" value="ECO:0007669"/>
    <property type="project" value="InterPro"/>
</dbReference>
<organism evidence="6 7">
    <name type="scientific">Acrasis kona</name>
    <dbReference type="NCBI Taxonomy" id="1008807"/>
    <lineage>
        <taxon>Eukaryota</taxon>
        <taxon>Discoba</taxon>
        <taxon>Heterolobosea</taxon>
        <taxon>Tetramitia</taxon>
        <taxon>Eutetramitia</taxon>
        <taxon>Acrasidae</taxon>
        <taxon>Acrasis</taxon>
    </lineage>
</organism>
<feature type="domain" description="HTH TFE/IIEalpha-type" evidence="5">
    <location>
        <begin position="22"/>
        <end position="112"/>
    </location>
</feature>
<dbReference type="Proteomes" id="UP001431209">
    <property type="component" value="Unassembled WGS sequence"/>
</dbReference>
<dbReference type="PROSITE" id="PS51344">
    <property type="entry name" value="HTH_TFE_IIE"/>
    <property type="match status" value="1"/>
</dbReference>
<dbReference type="Gene3D" id="3.30.40.10">
    <property type="entry name" value="Zinc/RING finger domain, C3HC4 (zinc finger)"/>
    <property type="match status" value="1"/>
</dbReference>
<name>A0AAW2YVP9_9EUKA</name>
<keyword evidence="3" id="KW-0804">Transcription</keyword>
<evidence type="ECO:0000259" key="5">
    <source>
        <dbReference type="PROSITE" id="PS51344"/>
    </source>
</evidence>